<feature type="domain" description="AMP-binding enzyme C-terminal" evidence="4">
    <location>
        <begin position="464"/>
        <end position="542"/>
    </location>
</feature>
<protein>
    <submittedName>
        <fullName evidence="5">Benzoate-CoA ligase family protein</fullName>
    </submittedName>
</protein>
<evidence type="ECO:0000256" key="2">
    <source>
        <dbReference type="SAM" id="MobiDB-lite"/>
    </source>
</evidence>
<dbReference type="GO" id="GO:0016405">
    <property type="term" value="F:CoA-ligase activity"/>
    <property type="evidence" value="ECO:0007669"/>
    <property type="project" value="InterPro"/>
</dbReference>
<evidence type="ECO:0000259" key="3">
    <source>
        <dbReference type="Pfam" id="PF00501"/>
    </source>
</evidence>
<dbReference type="OrthoDB" id="9766486at2"/>
<dbReference type="Proteomes" id="UP000270411">
    <property type="component" value="Chromosome 1"/>
</dbReference>
<sequence length="558" mass="59626">MTPPMTSTAAATPAESAARPAVSQASPVPAGATDPVVATLPARYNAADELLARNLAAGRGARTAYIDDATSLTFAALDDRCRRFSGALHDAGFRREERVLVCALDTIDFPTVFLGCLLAGVVPVAVNTLLTVDDYAYMLEHSGARAVVVSAPLRATMQAAIDKSGLSPDVILAAPGAEDSADASVARMVEAARPTARVAPTGPDDMAFWLYSSGSTGRPKGTVHTHGNLFHTADLYARRVLGLRDDDVVFSAAKLFFAYGLGNALTFPLSVGATTVLMAERPTPQAVFQRLVTHRPTVFCGVPTLFAGMLAAADLPARASVALRVCTSAGEALPRDIGDRFLAHFGCDILDGIGSTEMLHIFLSNRPGAVRYGTTGQPVPGYELKLLDERGEPCADGEIGDLYIKGPTAALMYWCNRDKSRDTFVGAWTRSGDKYVRDADGYYTYAGRSDDMLKVGGIYVSPFEVEAALAQHPAVLEAAVIGVADADELVKPKAFVVLRPGQQWHDGMAAELQAFVKTRLAPYKYPRQIECVAELPKTATGKIQRFRLRQREEAARLS</sequence>
<dbReference type="Pfam" id="PF13193">
    <property type="entry name" value="AMP-binding_C"/>
    <property type="match status" value="1"/>
</dbReference>
<dbReference type="PANTHER" id="PTHR43352">
    <property type="entry name" value="ACETYL-COA SYNTHETASE"/>
    <property type="match status" value="1"/>
</dbReference>
<dbReference type="InterPro" id="IPR000873">
    <property type="entry name" value="AMP-dep_synth/lig_dom"/>
</dbReference>
<reference evidence="6" key="1">
    <citation type="submission" date="2018-11" db="EMBL/GenBank/DDBJ databases">
        <title>FDA dAtabase for Regulatory Grade micrObial Sequences (FDA-ARGOS): Supporting development and validation of Infectious Disease Dx tests.</title>
        <authorList>
            <person name="Goldberg B."/>
            <person name="Campos J."/>
            <person name="Tallon L."/>
            <person name="Sadzewicz L."/>
            <person name="Zhao X."/>
            <person name="Vavikolanu K."/>
            <person name="Mehta A."/>
            <person name="Aluvathingal J."/>
            <person name="Nadendla S."/>
            <person name="Geyer C."/>
            <person name="Nandy P."/>
            <person name="Yan Y."/>
            <person name="Sichtig H."/>
        </authorList>
    </citation>
    <scope>NUCLEOTIDE SEQUENCE [LARGE SCALE GENOMIC DNA]</scope>
    <source>
        <strain evidence="6">FDAARGOS_614</strain>
    </source>
</reference>
<keyword evidence="1 5" id="KW-0436">Ligase</keyword>
<dbReference type="InterPro" id="IPR025110">
    <property type="entry name" value="AMP-bd_C"/>
</dbReference>
<dbReference type="GO" id="GO:0016878">
    <property type="term" value="F:acid-thiol ligase activity"/>
    <property type="evidence" value="ECO:0007669"/>
    <property type="project" value="TreeGrafter"/>
</dbReference>
<dbReference type="Gene3D" id="2.30.38.10">
    <property type="entry name" value="Luciferase, Domain 3"/>
    <property type="match status" value="1"/>
</dbReference>
<evidence type="ECO:0000256" key="1">
    <source>
        <dbReference type="ARBA" id="ARBA00022598"/>
    </source>
</evidence>
<dbReference type="Pfam" id="PF00501">
    <property type="entry name" value="AMP-binding"/>
    <property type="match status" value="1"/>
</dbReference>
<dbReference type="Gene3D" id="3.40.50.12820">
    <property type="match status" value="1"/>
</dbReference>
<dbReference type="AlphaFoldDB" id="A0A3G8H2B9"/>
<dbReference type="SUPFAM" id="SSF56801">
    <property type="entry name" value="Acetyl-CoA synthetase-like"/>
    <property type="match status" value="1"/>
</dbReference>
<name>A0A3G8H2B9_9BURK</name>
<dbReference type="EMBL" id="CP033969">
    <property type="protein sequence ID" value="AZG14703.1"/>
    <property type="molecule type" value="Genomic_DNA"/>
</dbReference>
<dbReference type="CDD" id="cd05959">
    <property type="entry name" value="BCL_4HBCL"/>
    <property type="match status" value="1"/>
</dbReference>
<gene>
    <name evidence="5" type="ORF">EHF44_15385</name>
</gene>
<feature type="region of interest" description="Disordered" evidence="2">
    <location>
        <begin position="1"/>
        <end position="30"/>
    </location>
</feature>
<proteinExistence type="predicted"/>
<dbReference type="RefSeq" id="WP_124684459.1">
    <property type="nucleotide sequence ID" value="NZ_CP033969.1"/>
</dbReference>
<feature type="compositionally biased region" description="Low complexity" evidence="2">
    <location>
        <begin position="1"/>
        <end position="21"/>
    </location>
</feature>
<dbReference type="GO" id="GO:0005524">
    <property type="term" value="F:ATP binding"/>
    <property type="evidence" value="ECO:0007669"/>
    <property type="project" value="InterPro"/>
</dbReference>
<evidence type="ECO:0000259" key="4">
    <source>
        <dbReference type="Pfam" id="PF13193"/>
    </source>
</evidence>
<evidence type="ECO:0000313" key="5">
    <source>
        <dbReference type="EMBL" id="AZG14703.1"/>
    </source>
</evidence>
<dbReference type="InterPro" id="IPR045851">
    <property type="entry name" value="AMP-bd_C_sf"/>
</dbReference>
<dbReference type="GO" id="GO:0044550">
    <property type="term" value="P:secondary metabolite biosynthetic process"/>
    <property type="evidence" value="ECO:0007669"/>
    <property type="project" value="TreeGrafter"/>
</dbReference>
<dbReference type="Gene3D" id="3.30.300.30">
    <property type="match status" value="1"/>
</dbReference>
<dbReference type="KEGG" id="cpau:EHF44_15385"/>
<dbReference type="Gene3D" id="3.40.50.980">
    <property type="match status" value="1"/>
</dbReference>
<dbReference type="PANTHER" id="PTHR43352:SF1">
    <property type="entry name" value="ANTHRANILATE--COA LIGASE"/>
    <property type="match status" value="1"/>
</dbReference>
<evidence type="ECO:0000313" key="6">
    <source>
        <dbReference type="Proteomes" id="UP000270411"/>
    </source>
</evidence>
<feature type="domain" description="AMP-dependent synthetase/ligase" evidence="3">
    <location>
        <begin position="56"/>
        <end position="414"/>
    </location>
</feature>
<accession>A0A3G8H2B9</accession>
<dbReference type="NCBIfam" id="TIGR02262">
    <property type="entry name" value="benz_CoA_lig"/>
    <property type="match status" value="1"/>
</dbReference>
<dbReference type="InterPro" id="IPR011957">
    <property type="entry name" value="Benz_CoA_lig"/>
</dbReference>
<organism evidence="5 6">
    <name type="scientific">Cupriavidus pauculus</name>
    <dbReference type="NCBI Taxonomy" id="82633"/>
    <lineage>
        <taxon>Bacteria</taxon>
        <taxon>Pseudomonadati</taxon>
        <taxon>Pseudomonadota</taxon>
        <taxon>Betaproteobacteria</taxon>
        <taxon>Burkholderiales</taxon>
        <taxon>Burkholderiaceae</taxon>
        <taxon>Cupriavidus</taxon>
    </lineage>
</organism>